<dbReference type="AlphaFoldDB" id="A0A8X6FMU1"/>
<proteinExistence type="predicted"/>
<dbReference type="Proteomes" id="UP000887116">
    <property type="component" value="Unassembled WGS sequence"/>
</dbReference>
<keyword evidence="2" id="KW-1185">Reference proteome</keyword>
<evidence type="ECO:0000313" key="2">
    <source>
        <dbReference type="Proteomes" id="UP000887116"/>
    </source>
</evidence>
<protein>
    <submittedName>
        <fullName evidence="1">Uncharacterized protein</fullName>
    </submittedName>
</protein>
<reference evidence="1" key="1">
    <citation type="submission" date="2020-07" db="EMBL/GenBank/DDBJ databases">
        <title>Multicomponent nature underlies the extraordinary mechanical properties of spider dragline silk.</title>
        <authorList>
            <person name="Kono N."/>
            <person name="Nakamura H."/>
            <person name="Mori M."/>
            <person name="Yoshida Y."/>
            <person name="Ohtoshi R."/>
            <person name="Malay A.D."/>
            <person name="Moran D.A.P."/>
            <person name="Tomita M."/>
            <person name="Numata K."/>
            <person name="Arakawa K."/>
        </authorList>
    </citation>
    <scope>NUCLEOTIDE SEQUENCE</scope>
</reference>
<accession>A0A8X6FMU1</accession>
<evidence type="ECO:0000313" key="1">
    <source>
        <dbReference type="EMBL" id="GFQ84042.1"/>
    </source>
</evidence>
<dbReference type="EMBL" id="BMAO01002885">
    <property type="protein sequence ID" value="GFQ84042.1"/>
    <property type="molecule type" value="Genomic_DNA"/>
</dbReference>
<name>A0A8X6FMU1_TRICU</name>
<sequence>MNFDKDFDVVVQVSHINLEQRLITPSCSETVFEGKQTDLFSKNYQTEYVDLTPNARTERIYESLGDCKEYTYENVIHKPHYPSNQDTTEEYLQCGQEVIRTHIQFSFIVIPTEKTVIPISPDYGPVWQSRMHAGNMHTPGQLRM</sequence>
<comment type="caution">
    <text evidence="1">The sequence shown here is derived from an EMBL/GenBank/DDBJ whole genome shotgun (WGS) entry which is preliminary data.</text>
</comment>
<dbReference type="OrthoDB" id="6436483at2759"/>
<organism evidence="1 2">
    <name type="scientific">Trichonephila clavata</name>
    <name type="common">Joro spider</name>
    <name type="synonym">Nephila clavata</name>
    <dbReference type="NCBI Taxonomy" id="2740835"/>
    <lineage>
        <taxon>Eukaryota</taxon>
        <taxon>Metazoa</taxon>
        <taxon>Ecdysozoa</taxon>
        <taxon>Arthropoda</taxon>
        <taxon>Chelicerata</taxon>
        <taxon>Arachnida</taxon>
        <taxon>Araneae</taxon>
        <taxon>Araneomorphae</taxon>
        <taxon>Entelegynae</taxon>
        <taxon>Araneoidea</taxon>
        <taxon>Nephilidae</taxon>
        <taxon>Trichonephila</taxon>
    </lineage>
</organism>
<gene>
    <name evidence="1" type="primary">AVEN_92916_1</name>
    <name evidence="1" type="ORF">TNCT_708721</name>
</gene>